<dbReference type="AlphaFoldDB" id="A0A8J5WQX2"/>
<reference evidence="1" key="1">
    <citation type="journal article" date="2021" name="bioRxiv">
        <title>Whole Genome Assembly and Annotation of Northern Wild Rice, Zizania palustris L., Supports a Whole Genome Duplication in the Zizania Genus.</title>
        <authorList>
            <person name="Haas M."/>
            <person name="Kono T."/>
            <person name="Macchietto M."/>
            <person name="Millas R."/>
            <person name="McGilp L."/>
            <person name="Shao M."/>
            <person name="Duquette J."/>
            <person name="Hirsch C.N."/>
            <person name="Kimball J."/>
        </authorList>
    </citation>
    <scope>NUCLEOTIDE SEQUENCE</scope>
    <source>
        <tissue evidence="1">Fresh leaf tissue</tissue>
    </source>
</reference>
<dbReference type="EMBL" id="JAAALK010000079">
    <property type="protein sequence ID" value="KAG8095960.1"/>
    <property type="molecule type" value="Genomic_DNA"/>
</dbReference>
<protein>
    <submittedName>
        <fullName evidence="1">Uncharacterized protein</fullName>
    </submittedName>
</protein>
<reference evidence="1" key="2">
    <citation type="submission" date="2021-02" db="EMBL/GenBank/DDBJ databases">
        <authorList>
            <person name="Kimball J.A."/>
            <person name="Haas M.W."/>
            <person name="Macchietto M."/>
            <person name="Kono T."/>
            <person name="Duquette J."/>
            <person name="Shao M."/>
        </authorList>
    </citation>
    <scope>NUCLEOTIDE SEQUENCE</scope>
    <source>
        <tissue evidence="1">Fresh leaf tissue</tissue>
    </source>
</reference>
<comment type="caution">
    <text evidence="1">The sequence shown here is derived from an EMBL/GenBank/DDBJ whole genome shotgun (WGS) entry which is preliminary data.</text>
</comment>
<keyword evidence="2" id="KW-1185">Reference proteome</keyword>
<accession>A0A8J5WQX2</accession>
<dbReference type="Proteomes" id="UP000729402">
    <property type="component" value="Unassembled WGS sequence"/>
</dbReference>
<organism evidence="1 2">
    <name type="scientific">Zizania palustris</name>
    <name type="common">Northern wild rice</name>
    <dbReference type="NCBI Taxonomy" id="103762"/>
    <lineage>
        <taxon>Eukaryota</taxon>
        <taxon>Viridiplantae</taxon>
        <taxon>Streptophyta</taxon>
        <taxon>Embryophyta</taxon>
        <taxon>Tracheophyta</taxon>
        <taxon>Spermatophyta</taxon>
        <taxon>Magnoliopsida</taxon>
        <taxon>Liliopsida</taxon>
        <taxon>Poales</taxon>
        <taxon>Poaceae</taxon>
        <taxon>BOP clade</taxon>
        <taxon>Oryzoideae</taxon>
        <taxon>Oryzeae</taxon>
        <taxon>Zizaniinae</taxon>
        <taxon>Zizania</taxon>
    </lineage>
</organism>
<proteinExistence type="predicted"/>
<name>A0A8J5WQX2_ZIZPA</name>
<gene>
    <name evidence="1" type="ORF">GUJ93_ZPchr0013g37122</name>
</gene>
<evidence type="ECO:0000313" key="1">
    <source>
        <dbReference type="EMBL" id="KAG8095960.1"/>
    </source>
</evidence>
<evidence type="ECO:0000313" key="2">
    <source>
        <dbReference type="Proteomes" id="UP000729402"/>
    </source>
</evidence>
<sequence>MEVGCLWRGLPYQCRVWGRCRSLWTGAERGSWSGSGVGMRTGFGVIDMSCVGVQKGLSERCRWQDAEGVGSLSHPADGYEGARVVVQVSTMRMVWVGGLLRSGVEEAGCLRRGFV</sequence>